<comment type="caution">
    <text evidence="10">The sequence shown here is derived from an EMBL/GenBank/DDBJ whole genome shotgun (WGS) entry which is preliminary data.</text>
</comment>
<keyword evidence="3" id="KW-1003">Cell membrane</keyword>
<reference evidence="10 11" key="1">
    <citation type="submission" date="2017-12" db="EMBL/GenBank/DDBJ databases">
        <title>Genomic Encyclopedia of Type Strains, Phase III (KMG-III): the genomes of soil and plant-associated and newly described type strains.</title>
        <authorList>
            <person name="Whitman W."/>
        </authorList>
    </citation>
    <scope>NUCLEOTIDE SEQUENCE [LARGE SCALE GENOMIC DNA]</scope>
    <source>
        <strain evidence="10 11">LP43</strain>
    </source>
</reference>
<evidence type="ECO:0000256" key="5">
    <source>
        <dbReference type="ARBA" id="ARBA00022989"/>
    </source>
</evidence>
<dbReference type="InterPro" id="IPR044669">
    <property type="entry name" value="YneE/VCCN1/2-like"/>
</dbReference>
<evidence type="ECO:0000256" key="3">
    <source>
        <dbReference type="ARBA" id="ARBA00022475"/>
    </source>
</evidence>
<comment type="similarity">
    <text evidence="8">Belongs to the anion channel-forming bestrophin (TC 1.A.46) family.</text>
</comment>
<accession>A0A2N3V382</accession>
<dbReference type="EMBL" id="PJMU01000001">
    <property type="protein sequence ID" value="PKV76089.1"/>
    <property type="molecule type" value="Genomic_DNA"/>
</dbReference>
<evidence type="ECO:0000256" key="9">
    <source>
        <dbReference type="SAM" id="Phobius"/>
    </source>
</evidence>
<sequence>MINYNPKDWFVFIFRFSKADTFRKLLPLMFGVGVYAGIVAYVELNFLHLSETQYIRNVGMMHSVLGFVISLLLVFRTNTAYDRWWEGRKIWGGITNSSRNLAIKLQAIATDKEDRRFFRLMVPNYAFATKCLLRENEDFHELDPVLDLKKEKHLPNQVATAMYGRLNTMYTQGRIDMPQMLVLNEELRALTEHCGACERIKNTPIPYTYSVFIKKFIFFYVMTLPFGWVFSLSYYVIPVVILILYALASLELIAEEIENPFGTDPNDLPVDQICHNIRKHVSEVLA</sequence>
<proteinExistence type="inferred from homology"/>
<gene>
    <name evidence="10" type="ORF">BD749_1039</name>
</gene>
<dbReference type="Pfam" id="PF25539">
    <property type="entry name" value="Bestrophin_2"/>
    <property type="match status" value="1"/>
</dbReference>
<dbReference type="OrthoDB" id="445589at2"/>
<dbReference type="RefSeq" id="WP_101443257.1">
    <property type="nucleotide sequence ID" value="NZ_PJMU01000001.1"/>
</dbReference>
<feature type="transmembrane region" description="Helical" evidence="9">
    <location>
        <begin position="209"/>
        <end position="228"/>
    </location>
</feature>
<evidence type="ECO:0000256" key="7">
    <source>
        <dbReference type="ARBA" id="ARBA00023136"/>
    </source>
</evidence>
<dbReference type="GO" id="GO:0005886">
    <property type="term" value="C:plasma membrane"/>
    <property type="evidence" value="ECO:0007669"/>
    <property type="project" value="UniProtKB-SubCell"/>
</dbReference>
<keyword evidence="7 9" id="KW-0472">Membrane</keyword>
<dbReference type="PANTHER" id="PTHR33281">
    <property type="entry name" value="UPF0187 PROTEIN YNEE"/>
    <property type="match status" value="1"/>
</dbReference>
<dbReference type="AlphaFoldDB" id="A0A2N3V382"/>
<protein>
    <submittedName>
        <fullName evidence="10">Putative membrane protein</fullName>
    </submittedName>
</protein>
<evidence type="ECO:0000256" key="8">
    <source>
        <dbReference type="ARBA" id="ARBA00034708"/>
    </source>
</evidence>
<keyword evidence="6" id="KW-0406">Ion transport</keyword>
<evidence type="ECO:0000256" key="1">
    <source>
        <dbReference type="ARBA" id="ARBA00004651"/>
    </source>
</evidence>
<name>A0A2N3V382_9BACT</name>
<keyword evidence="11" id="KW-1185">Reference proteome</keyword>
<feature type="transmembrane region" description="Helical" evidence="9">
    <location>
        <begin position="25"/>
        <end position="42"/>
    </location>
</feature>
<evidence type="ECO:0000313" key="10">
    <source>
        <dbReference type="EMBL" id="PKV76089.1"/>
    </source>
</evidence>
<evidence type="ECO:0000256" key="6">
    <source>
        <dbReference type="ARBA" id="ARBA00023065"/>
    </source>
</evidence>
<evidence type="ECO:0000313" key="11">
    <source>
        <dbReference type="Proteomes" id="UP000233782"/>
    </source>
</evidence>
<evidence type="ECO:0000256" key="2">
    <source>
        <dbReference type="ARBA" id="ARBA00022448"/>
    </source>
</evidence>
<keyword evidence="5 9" id="KW-1133">Transmembrane helix</keyword>
<organism evidence="10 11">
    <name type="scientific">Pontibacter ramchanderi</name>
    <dbReference type="NCBI Taxonomy" id="1179743"/>
    <lineage>
        <taxon>Bacteria</taxon>
        <taxon>Pseudomonadati</taxon>
        <taxon>Bacteroidota</taxon>
        <taxon>Cytophagia</taxon>
        <taxon>Cytophagales</taxon>
        <taxon>Hymenobacteraceae</taxon>
        <taxon>Pontibacter</taxon>
    </lineage>
</organism>
<feature type="transmembrane region" description="Helical" evidence="9">
    <location>
        <begin position="54"/>
        <end position="75"/>
    </location>
</feature>
<keyword evidence="2" id="KW-0813">Transport</keyword>
<comment type="subcellular location">
    <subcellularLocation>
        <location evidence="1">Cell membrane</location>
        <topology evidence="1">Multi-pass membrane protein</topology>
    </subcellularLocation>
</comment>
<dbReference type="PANTHER" id="PTHR33281:SF19">
    <property type="entry name" value="VOLTAGE-DEPENDENT ANION CHANNEL-FORMING PROTEIN YNEE"/>
    <property type="match status" value="1"/>
</dbReference>
<keyword evidence="4 9" id="KW-0812">Transmembrane</keyword>
<evidence type="ECO:0000256" key="4">
    <source>
        <dbReference type="ARBA" id="ARBA00022692"/>
    </source>
</evidence>
<dbReference type="GO" id="GO:0005254">
    <property type="term" value="F:chloride channel activity"/>
    <property type="evidence" value="ECO:0007669"/>
    <property type="project" value="InterPro"/>
</dbReference>
<dbReference type="Proteomes" id="UP000233782">
    <property type="component" value="Unassembled WGS sequence"/>
</dbReference>